<dbReference type="PRINTS" id="PR01176">
    <property type="entry name" value="GABABRECEPTR"/>
</dbReference>
<evidence type="ECO:0000256" key="5">
    <source>
        <dbReference type="SAM" id="SignalP"/>
    </source>
</evidence>
<evidence type="ECO:0000256" key="2">
    <source>
        <dbReference type="ARBA" id="ARBA00023170"/>
    </source>
</evidence>
<dbReference type="GO" id="GO:0038039">
    <property type="term" value="C:G protein-coupled receptor heterodimeric complex"/>
    <property type="evidence" value="ECO:0007669"/>
    <property type="project" value="TreeGrafter"/>
</dbReference>
<keyword evidence="2" id="KW-0675">Receptor</keyword>
<sequence length="167" mass="18775">MAPVRREGRWEMIFLSGCVLLSVWGLQPALSKVCNDYTRHGQDNSWYMVGKDKKLPIMVLMPMNESALMSGISQGIEPAVELAIRHIRESRQYSFSLVTKIYDTECDNAKGLRAFFDAICYGPKHLMIFGGVCPSVTSIIAESLEGWNLVQSRHRQKGYVSRTGGEL</sequence>
<dbReference type="GO" id="GO:0004965">
    <property type="term" value="F:G protein-coupled GABA receptor activity"/>
    <property type="evidence" value="ECO:0007669"/>
    <property type="project" value="InterPro"/>
</dbReference>
<dbReference type="SUPFAM" id="SSF53822">
    <property type="entry name" value="Periplasmic binding protein-like I"/>
    <property type="match status" value="1"/>
</dbReference>
<evidence type="ECO:0008006" key="8">
    <source>
        <dbReference type="Google" id="ProtNLM"/>
    </source>
</evidence>
<protein>
    <recommendedName>
        <fullName evidence="8">Receptor ligand binding region domain-containing protein</fullName>
    </recommendedName>
</protein>
<dbReference type="EMBL" id="JADWDJ010000020">
    <property type="protein sequence ID" value="KAG5264763.1"/>
    <property type="molecule type" value="Genomic_DNA"/>
</dbReference>
<keyword evidence="3" id="KW-0325">Glycoprotein</keyword>
<dbReference type="InterPro" id="IPR028082">
    <property type="entry name" value="Peripla_BP_I"/>
</dbReference>
<keyword evidence="7" id="KW-1185">Reference proteome</keyword>
<evidence type="ECO:0000256" key="4">
    <source>
        <dbReference type="ARBA" id="ARBA00023224"/>
    </source>
</evidence>
<gene>
    <name evidence="6" type="ORF">AALO_G00257770</name>
</gene>
<dbReference type="PANTHER" id="PTHR10519">
    <property type="entry name" value="GABA-B RECEPTOR"/>
    <property type="match status" value="1"/>
</dbReference>
<reference evidence="6" key="1">
    <citation type="submission" date="2020-10" db="EMBL/GenBank/DDBJ databases">
        <title>Chromosome-scale genome assembly of the Allis shad, Alosa alosa.</title>
        <authorList>
            <person name="Margot Z."/>
            <person name="Christophe K."/>
            <person name="Cabau C."/>
            <person name="Louis A."/>
            <person name="Berthelot C."/>
            <person name="Parey E."/>
            <person name="Roest Crollius H."/>
            <person name="Montfort J."/>
            <person name="Robinson-Rechavi M."/>
            <person name="Bucao C."/>
            <person name="Bouchez O."/>
            <person name="Gislard M."/>
            <person name="Lluch J."/>
            <person name="Milhes M."/>
            <person name="Lampietro C."/>
            <person name="Lopez Roques C."/>
            <person name="Donnadieu C."/>
            <person name="Braasch I."/>
            <person name="Desvignes T."/>
            <person name="Postlethwait J."/>
            <person name="Bobe J."/>
            <person name="Guiguen Y."/>
        </authorList>
    </citation>
    <scope>NUCLEOTIDE SEQUENCE</scope>
    <source>
        <strain evidence="6">M-15738</strain>
        <tissue evidence="6">Blood</tissue>
    </source>
</reference>
<name>A0AAV6FPG4_9TELE</name>
<feature type="chain" id="PRO_5043933021" description="Receptor ligand binding region domain-containing protein" evidence="5">
    <location>
        <begin position="32"/>
        <end position="167"/>
    </location>
</feature>
<proteinExistence type="predicted"/>
<keyword evidence="4" id="KW-0807">Transducer</keyword>
<organism evidence="6 7">
    <name type="scientific">Alosa alosa</name>
    <name type="common">allis shad</name>
    <dbReference type="NCBI Taxonomy" id="278164"/>
    <lineage>
        <taxon>Eukaryota</taxon>
        <taxon>Metazoa</taxon>
        <taxon>Chordata</taxon>
        <taxon>Craniata</taxon>
        <taxon>Vertebrata</taxon>
        <taxon>Euteleostomi</taxon>
        <taxon>Actinopterygii</taxon>
        <taxon>Neopterygii</taxon>
        <taxon>Teleostei</taxon>
        <taxon>Clupei</taxon>
        <taxon>Clupeiformes</taxon>
        <taxon>Clupeoidei</taxon>
        <taxon>Clupeidae</taxon>
        <taxon>Alosa</taxon>
    </lineage>
</organism>
<dbReference type="Proteomes" id="UP000823561">
    <property type="component" value="Chromosome 20"/>
</dbReference>
<evidence type="ECO:0000313" key="7">
    <source>
        <dbReference type="Proteomes" id="UP000823561"/>
    </source>
</evidence>
<dbReference type="PANTHER" id="PTHR10519:SF74">
    <property type="entry name" value="GAMMA-AMINOBUTYRIC ACID TYPE B RECEPTOR SUBUNIT 2"/>
    <property type="match status" value="1"/>
</dbReference>
<dbReference type="Gene3D" id="3.40.50.2300">
    <property type="match status" value="1"/>
</dbReference>
<dbReference type="InterPro" id="IPR002455">
    <property type="entry name" value="GPCR3_GABA-B"/>
</dbReference>
<keyword evidence="1" id="KW-0297">G-protein coupled receptor</keyword>
<dbReference type="AlphaFoldDB" id="A0AAV6FPG4"/>
<evidence type="ECO:0000313" key="6">
    <source>
        <dbReference type="EMBL" id="KAG5264763.1"/>
    </source>
</evidence>
<evidence type="ECO:0000256" key="1">
    <source>
        <dbReference type="ARBA" id="ARBA00023040"/>
    </source>
</evidence>
<accession>A0AAV6FPG4</accession>
<dbReference type="GO" id="GO:0007214">
    <property type="term" value="P:gamma-aminobutyric acid signaling pathway"/>
    <property type="evidence" value="ECO:0007669"/>
    <property type="project" value="TreeGrafter"/>
</dbReference>
<feature type="signal peptide" evidence="5">
    <location>
        <begin position="1"/>
        <end position="31"/>
    </location>
</feature>
<keyword evidence="5" id="KW-0732">Signal</keyword>
<comment type="caution">
    <text evidence="6">The sequence shown here is derived from an EMBL/GenBank/DDBJ whole genome shotgun (WGS) entry which is preliminary data.</text>
</comment>
<evidence type="ECO:0000256" key="3">
    <source>
        <dbReference type="ARBA" id="ARBA00023180"/>
    </source>
</evidence>